<feature type="compositionally biased region" description="Basic and acidic residues" evidence="1">
    <location>
        <begin position="139"/>
        <end position="150"/>
    </location>
</feature>
<evidence type="ECO:0000313" key="3">
    <source>
        <dbReference type="EMBL" id="GAA5081411.1"/>
    </source>
</evidence>
<feature type="transmembrane region" description="Helical" evidence="2">
    <location>
        <begin position="48"/>
        <end position="67"/>
    </location>
</feature>
<keyword evidence="2" id="KW-0472">Membrane</keyword>
<evidence type="ECO:0000256" key="1">
    <source>
        <dbReference type="SAM" id="MobiDB-lite"/>
    </source>
</evidence>
<name>A0ABP9LSU2_9RHOB</name>
<keyword evidence="4" id="KW-1185">Reference proteome</keyword>
<feature type="region of interest" description="Disordered" evidence="1">
    <location>
        <begin position="131"/>
        <end position="150"/>
    </location>
</feature>
<gene>
    <name evidence="3" type="ORF">GCM10023209_36080</name>
</gene>
<dbReference type="RefSeq" id="WP_222187135.1">
    <property type="nucleotide sequence ID" value="NZ_BAABHW010000007.1"/>
</dbReference>
<keyword evidence="2" id="KW-0812">Transmembrane</keyword>
<sequence>MRDLTEWLRLNMRVCLAATLIIEAAIGLLPQLANCAVPSVIGGMDQRLAIQSTALSALYFVLSIWLMLGIRTSITSAIAAVLLIGPAILTTPEGNPDLAVKITLITVFSVPLILYGGGRYTVLETHEPWMLDEEDDAEERAPESESYARA</sequence>
<keyword evidence="2" id="KW-1133">Transmembrane helix</keyword>
<protein>
    <recommendedName>
        <fullName evidence="5">DoxX family protein</fullName>
    </recommendedName>
</protein>
<evidence type="ECO:0000256" key="2">
    <source>
        <dbReference type="SAM" id="Phobius"/>
    </source>
</evidence>
<accession>A0ABP9LSU2</accession>
<feature type="transmembrane region" description="Helical" evidence="2">
    <location>
        <begin position="12"/>
        <end position="33"/>
    </location>
</feature>
<comment type="caution">
    <text evidence="3">The sequence shown here is derived from an EMBL/GenBank/DDBJ whole genome shotgun (WGS) entry which is preliminary data.</text>
</comment>
<reference evidence="4" key="1">
    <citation type="journal article" date="2019" name="Int. J. Syst. Evol. Microbiol.">
        <title>The Global Catalogue of Microorganisms (GCM) 10K type strain sequencing project: providing services to taxonomists for standard genome sequencing and annotation.</title>
        <authorList>
            <consortium name="The Broad Institute Genomics Platform"/>
            <consortium name="The Broad Institute Genome Sequencing Center for Infectious Disease"/>
            <person name="Wu L."/>
            <person name="Ma J."/>
        </authorList>
    </citation>
    <scope>NUCLEOTIDE SEQUENCE [LARGE SCALE GENOMIC DNA]</scope>
    <source>
        <strain evidence="4">JCM 18015</strain>
    </source>
</reference>
<dbReference type="EMBL" id="BAABHW010000007">
    <property type="protein sequence ID" value="GAA5081411.1"/>
    <property type="molecule type" value="Genomic_DNA"/>
</dbReference>
<organism evidence="3 4">
    <name type="scientific">[Roseibacterium] beibuensis</name>
    <dbReference type="NCBI Taxonomy" id="1193142"/>
    <lineage>
        <taxon>Bacteria</taxon>
        <taxon>Pseudomonadati</taxon>
        <taxon>Pseudomonadota</taxon>
        <taxon>Alphaproteobacteria</taxon>
        <taxon>Rhodobacterales</taxon>
        <taxon>Roseobacteraceae</taxon>
        <taxon>Roseicyclus</taxon>
    </lineage>
</organism>
<proteinExistence type="predicted"/>
<dbReference type="Proteomes" id="UP001499910">
    <property type="component" value="Unassembled WGS sequence"/>
</dbReference>
<evidence type="ECO:0008006" key="5">
    <source>
        <dbReference type="Google" id="ProtNLM"/>
    </source>
</evidence>
<evidence type="ECO:0000313" key="4">
    <source>
        <dbReference type="Proteomes" id="UP001499910"/>
    </source>
</evidence>